<evidence type="ECO:0000259" key="1">
    <source>
        <dbReference type="Pfam" id="PF12728"/>
    </source>
</evidence>
<proteinExistence type="predicted"/>
<name>A0ABP9S4L9_9GAMM</name>
<dbReference type="Gene3D" id="1.10.10.10">
    <property type="entry name" value="Winged helix-like DNA-binding domain superfamily/Winged helix DNA-binding domain"/>
    <property type="match status" value="1"/>
</dbReference>
<reference evidence="3" key="1">
    <citation type="journal article" date="2019" name="Int. J. Syst. Evol. Microbiol.">
        <title>The Global Catalogue of Microorganisms (GCM) 10K type strain sequencing project: providing services to taxonomists for standard genome sequencing and annotation.</title>
        <authorList>
            <consortium name="The Broad Institute Genomics Platform"/>
            <consortium name="The Broad Institute Genome Sequencing Center for Infectious Disease"/>
            <person name="Wu L."/>
            <person name="Ma J."/>
        </authorList>
    </citation>
    <scope>NUCLEOTIDE SEQUENCE [LARGE SCALE GENOMIC DNA]</scope>
    <source>
        <strain evidence="3">JCM 18720</strain>
    </source>
</reference>
<organism evidence="2 3">
    <name type="scientific">Ferrimonas gelatinilytica</name>
    <dbReference type="NCBI Taxonomy" id="1255257"/>
    <lineage>
        <taxon>Bacteria</taxon>
        <taxon>Pseudomonadati</taxon>
        <taxon>Pseudomonadota</taxon>
        <taxon>Gammaproteobacteria</taxon>
        <taxon>Alteromonadales</taxon>
        <taxon>Ferrimonadaceae</taxon>
        <taxon>Ferrimonas</taxon>
    </lineage>
</organism>
<evidence type="ECO:0000313" key="2">
    <source>
        <dbReference type="EMBL" id="GAA5191341.1"/>
    </source>
</evidence>
<comment type="caution">
    <text evidence="2">The sequence shown here is derived from an EMBL/GenBank/DDBJ whole genome shotgun (WGS) entry which is preliminary data.</text>
</comment>
<sequence length="62" mass="7006">MNPPLLNPTKVAELLGVTIGTLAVWRCTGRYPLPFVKVGRRVMYRLTDVEAFIEGRIFEQTA</sequence>
<gene>
    <name evidence="2" type="ORF">GCM10025772_17870</name>
</gene>
<dbReference type="InterPro" id="IPR009061">
    <property type="entry name" value="DNA-bd_dom_put_sf"/>
</dbReference>
<dbReference type="Proteomes" id="UP001501600">
    <property type="component" value="Unassembled WGS sequence"/>
</dbReference>
<protein>
    <recommendedName>
        <fullName evidence="1">Helix-turn-helix domain-containing protein</fullName>
    </recommendedName>
</protein>
<dbReference type="SUPFAM" id="SSF46955">
    <property type="entry name" value="Putative DNA-binding domain"/>
    <property type="match status" value="1"/>
</dbReference>
<feature type="domain" description="Helix-turn-helix" evidence="1">
    <location>
        <begin position="5"/>
        <end position="56"/>
    </location>
</feature>
<dbReference type="EMBL" id="BAABLF010000011">
    <property type="protein sequence ID" value="GAA5191341.1"/>
    <property type="molecule type" value="Genomic_DNA"/>
</dbReference>
<dbReference type="RefSeq" id="WP_345316717.1">
    <property type="nucleotide sequence ID" value="NZ_BAABLF010000011.1"/>
</dbReference>
<dbReference type="Pfam" id="PF12728">
    <property type="entry name" value="HTH_17"/>
    <property type="match status" value="1"/>
</dbReference>
<keyword evidence="3" id="KW-1185">Reference proteome</keyword>
<dbReference type="InterPro" id="IPR036388">
    <property type="entry name" value="WH-like_DNA-bd_sf"/>
</dbReference>
<dbReference type="InterPro" id="IPR041657">
    <property type="entry name" value="HTH_17"/>
</dbReference>
<accession>A0ABP9S4L9</accession>
<evidence type="ECO:0000313" key="3">
    <source>
        <dbReference type="Proteomes" id="UP001501600"/>
    </source>
</evidence>